<dbReference type="PANTHER" id="PTHR11655:SF14">
    <property type="entry name" value="LARGE RIBOSOMAL SUBUNIT PROTEIN UL6M"/>
    <property type="match status" value="1"/>
</dbReference>
<dbReference type="PRINTS" id="PR00059">
    <property type="entry name" value="RIBOSOMALL6"/>
</dbReference>
<evidence type="ECO:0000256" key="4">
    <source>
        <dbReference type="ARBA" id="ARBA00022980"/>
    </source>
</evidence>
<evidence type="ECO:0000256" key="1">
    <source>
        <dbReference type="ARBA" id="ARBA00009356"/>
    </source>
</evidence>
<protein>
    <recommendedName>
        <fullName evidence="6">Large ribosomal subunit protein uL6</fullName>
    </recommendedName>
</protein>
<dbReference type="EMBL" id="JACNJN010000113">
    <property type="protein sequence ID" value="MBC8335518.1"/>
    <property type="molecule type" value="Genomic_DNA"/>
</dbReference>
<evidence type="ECO:0000313" key="10">
    <source>
        <dbReference type="EMBL" id="MBC8335518.1"/>
    </source>
</evidence>
<dbReference type="PIRSF" id="PIRSF002162">
    <property type="entry name" value="Ribosomal_L6"/>
    <property type="match status" value="1"/>
</dbReference>
<keyword evidence="4 6" id="KW-0689">Ribosomal protein</keyword>
<dbReference type="SUPFAM" id="SSF56053">
    <property type="entry name" value="Ribosomal protein L6"/>
    <property type="match status" value="2"/>
</dbReference>
<evidence type="ECO:0000256" key="2">
    <source>
        <dbReference type="ARBA" id="ARBA00022730"/>
    </source>
</evidence>
<comment type="similarity">
    <text evidence="1 6 7">Belongs to the universal ribosomal protein uL6 family.</text>
</comment>
<feature type="domain" description="Large ribosomal subunit protein uL6 alpha-beta" evidence="9">
    <location>
        <begin position="11"/>
        <end position="82"/>
    </location>
</feature>
<comment type="caution">
    <text evidence="10">The sequence shown here is derived from an EMBL/GenBank/DDBJ whole genome shotgun (WGS) entry which is preliminary data.</text>
</comment>
<dbReference type="FunFam" id="3.90.930.12:FF:000001">
    <property type="entry name" value="50S ribosomal protein L6"/>
    <property type="match status" value="1"/>
</dbReference>
<evidence type="ECO:0000256" key="3">
    <source>
        <dbReference type="ARBA" id="ARBA00022884"/>
    </source>
</evidence>
<evidence type="ECO:0000256" key="8">
    <source>
        <dbReference type="RuleBase" id="RU003870"/>
    </source>
</evidence>
<dbReference type="Pfam" id="PF00347">
    <property type="entry name" value="Ribosomal_L6"/>
    <property type="match status" value="2"/>
</dbReference>
<dbReference type="InterPro" id="IPR036789">
    <property type="entry name" value="Ribosomal_uL6-like_a/b-dom_sf"/>
</dbReference>
<dbReference type="GO" id="GO:0002181">
    <property type="term" value="P:cytoplasmic translation"/>
    <property type="evidence" value="ECO:0007669"/>
    <property type="project" value="TreeGrafter"/>
</dbReference>
<proteinExistence type="inferred from homology"/>
<dbReference type="GO" id="GO:0019843">
    <property type="term" value="F:rRNA binding"/>
    <property type="evidence" value="ECO:0007669"/>
    <property type="project" value="UniProtKB-UniRule"/>
</dbReference>
<dbReference type="FunFam" id="3.90.930.12:FF:000002">
    <property type="entry name" value="50S ribosomal protein L6"/>
    <property type="match status" value="1"/>
</dbReference>
<dbReference type="InterPro" id="IPR020040">
    <property type="entry name" value="Ribosomal_uL6_a/b-dom"/>
</dbReference>
<dbReference type="GO" id="GO:0022625">
    <property type="term" value="C:cytosolic large ribosomal subunit"/>
    <property type="evidence" value="ECO:0007669"/>
    <property type="project" value="UniProtKB-UniRule"/>
</dbReference>
<comment type="subunit">
    <text evidence="6">Part of the 50S ribosomal subunit.</text>
</comment>
<evidence type="ECO:0000313" key="11">
    <source>
        <dbReference type="Proteomes" id="UP000614469"/>
    </source>
</evidence>
<organism evidence="10 11">
    <name type="scientific">Candidatus Desulfolinea nitratireducens</name>
    <dbReference type="NCBI Taxonomy" id="2841698"/>
    <lineage>
        <taxon>Bacteria</taxon>
        <taxon>Bacillati</taxon>
        <taxon>Chloroflexota</taxon>
        <taxon>Anaerolineae</taxon>
        <taxon>Anaerolineales</taxon>
        <taxon>Anaerolineales incertae sedis</taxon>
        <taxon>Candidatus Desulfolinea</taxon>
    </lineage>
</organism>
<accession>A0A8J6TFF7</accession>
<dbReference type="InterPro" id="IPR019906">
    <property type="entry name" value="Ribosomal_uL6_bac-type"/>
</dbReference>
<keyword evidence="3 6" id="KW-0694">RNA-binding</keyword>
<sequence>MSRIGRMPVIIPEGVQVDIKGSFVKVKGQKGEMQRQFSHLMEIAMKDGQVVIKRKSNHPTERALHGTTRALIANMVQGVNSGFEKTLEVQGVGYRAEMNGKNLVLNVGYSHPVEIEPVDGISFDADPKTKQVKVMGIDKETVGKVASEIRKVRPPEPYHGKGIRYLDEYVRRKAGKAGKGM</sequence>
<evidence type="ECO:0000256" key="7">
    <source>
        <dbReference type="RuleBase" id="RU003869"/>
    </source>
</evidence>
<name>A0A8J6TFF7_9CHLR</name>
<dbReference type="PANTHER" id="PTHR11655">
    <property type="entry name" value="60S/50S RIBOSOMAL PROTEIN L6/L9"/>
    <property type="match status" value="1"/>
</dbReference>
<gene>
    <name evidence="6 10" type="primary">rplF</name>
    <name evidence="10" type="ORF">H8E29_09650</name>
</gene>
<evidence type="ECO:0000256" key="5">
    <source>
        <dbReference type="ARBA" id="ARBA00023274"/>
    </source>
</evidence>
<dbReference type="InterPro" id="IPR000702">
    <property type="entry name" value="Ribosomal_uL6-like"/>
</dbReference>
<evidence type="ECO:0000259" key="9">
    <source>
        <dbReference type="Pfam" id="PF00347"/>
    </source>
</evidence>
<dbReference type="Proteomes" id="UP000614469">
    <property type="component" value="Unassembled WGS sequence"/>
</dbReference>
<keyword evidence="2 6" id="KW-0699">rRNA-binding</keyword>
<comment type="function">
    <text evidence="6 8">This protein binds to the 23S rRNA, and is important in its secondary structure. It is located near the subunit interface in the base of the L7/L12 stalk, and near the tRNA binding site of the peptidyltransferase center.</text>
</comment>
<dbReference type="AlphaFoldDB" id="A0A8J6TFF7"/>
<dbReference type="HAMAP" id="MF_01365_B">
    <property type="entry name" value="Ribosomal_uL6_B"/>
    <property type="match status" value="1"/>
</dbReference>
<feature type="domain" description="Large ribosomal subunit protein uL6 alpha-beta" evidence="9">
    <location>
        <begin position="91"/>
        <end position="165"/>
    </location>
</feature>
<keyword evidence="5 6" id="KW-0687">Ribonucleoprotein</keyword>
<dbReference type="GO" id="GO:0003735">
    <property type="term" value="F:structural constituent of ribosome"/>
    <property type="evidence" value="ECO:0007669"/>
    <property type="project" value="UniProtKB-UniRule"/>
</dbReference>
<reference evidence="10 11" key="1">
    <citation type="submission" date="2020-08" db="EMBL/GenBank/DDBJ databases">
        <title>Bridging the membrane lipid divide: bacteria of the FCB group superphylum have the potential to synthesize archaeal ether lipids.</title>
        <authorList>
            <person name="Villanueva L."/>
            <person name="Von Meijenfeldt F.A.B."/>
            <person name="Westbye A.B."/>
            <person name="Yadav S."/>
            <person name="Hopmans E.C."/>
            <person name="Dutilh B.E."/>
            <person name="Sinninghe Damste J.S."/>
        </authorList>
    </citation>
    <scope>NUCLEOTIDE SEQUENCE [LARGE SCALE GENOMIC DNA]</scope>
    <source>
        <strain evidence="10">NIOZ-UU36</strain>
    </source>
</reference>
<dbReference type="NCBIfam" id="TIGR03654">
    <property type="entry name" value="L6_bact"/>
    <property type="match status" value="1"/>
</dbReference>
<dbReference type="Gene3D" id="3.90.930.12">
    <property type="entry name" value="Ribosomal protein L6, alpha-beta domain"/>
    <property type="match status" value="2"/>
</dbReference>
<evidence type="ECO:0000256" key="6">
    <source>
        <dbReference type="HAMAP-Rule" id="MF_01365"/>
    </source>
</evidence>